<organism evidence="1 2">
    <name type="scientific">Spirochaeta lutea</name>
    <dbReference type="NCBI Taxonomy" id="1480694"/>
    <lineage>
        <taxon>Bacteria</taxon>
        <taxon>Pseudomonadati</taxon>
        <taxon>Spirochaetota</taxon>
        <taxon>Spirochaetia</taxon>
        <taxon>Spirochaetales</taxon>
        <taxon>Spirochaetaceae</taxon>
        <taxon>Spirochaeta</taxon>
    </lineage>
</organism>
<dbReference type="EMBL" id="JNUP01000031">
    <property type="protein sequence ID" value="KGE73349.1"/>
    <property type="molecule type" value="Genomic_DNA"/>
</dbReference>
<evidence type="ECO:0000313" key="2">
    <source>
        <dbReference type="Proteomes" id="UP000029692"/>
    </source>
</evidence>
<dbReference type="RefSeq" id="WP_037546259.1">
    <property type="nucleotide sequence ID" value="NZ_JNUP01000031.1"/>
</dbReference>
<dbReference type="AlphaFoldDB" id="A0A098R0B0"/>
<proteinExistence type="predicted"/>
<evidence type="ECO:0000313" key="1">
    <source>
        <dbReference type="EMBL" id="KGE73349.1"/>
    </source>
</evidence>
<dbReference type="Proteomes" id="UP000029692">
    <property type="component" value="Unassembled WGS sequence"/>
</dbReference>
<accession>A0A098R0B0</accession>
<name>A0A098R0B0_9SPIO</name>
<keyword evidence="2" id="KW-1185">Reference proteome</keyword>
<protein>
    <submittedName>
        <fullName evidence="1">Uncharacterized protein</fullName>
    </submittedName>
</protein>
<gene>
    <name evidence="1" type="ORF">DC28_04290</name>
</gene>
<comment type="caution">
    <text evidence="1">The sequence shown here is derived from an EMBL/GenBank/DDBJ whole genome shotgun (WGS) entry which is preliminary data.</text>
</comment>
<sequence length="470" mass="50556">MIGCASGRVTQQVPEWVLSTPQGGDGQEIFVVSGNNPQGNLTEAEEAASAALLSEINQYLGVDITQVATSEGRGSIDAYETEIKNTITLHATGLVTGLRIEDRYVLENANGITVFILAAYDRLELEKERQKRQALLEEKEDAVSVPEEKGDDALAQGRYYQAAVSFAEAAAAALGSDIRNADVKFERIITKLTQVIQELELRILEVPEQLVVNQQNQAQFSLGAYVGEQPVSGVDLRVSFREARNSGRARIQSIQVKTNQDGRVGVQLPPPTLVGRQEISVQLDIAPLLRPLESVPREKQGMVDALLDAAAGKIIQVPYEVISLAREIPLGVYVIDTDVAGNAIEDQRATAQGIIQELSGAGFSVRLLGLDPREVSPEFQVVNATVESQGSAAVQRLVIGTASLVSVEQRDGFLVQVSGTVEVYDRRSGELLYSRSGIKNSQGASSARAISSAFTALGRDFGALMVSQLP</sequence>
<reference evidence="1 2" key="1">
    <citation type="submission" date="2014-05" db="EMBL/GenBank/DDBJ databases">
        <title>De novo Genome Sequence of Spirocheata sp.</title>
        <authorList>
            <person name="Shivani Y."/>
            <person name="Subhash Y."/>
            <person name="Tushar L."/>
            <person name="Sasikala C."/>
            <person name="Ramana C.V."/>
        </authorList>
    </citation>
    <scope>NUCLEOTIDE SEQUENCE [LARGE SCALE GENOMIC DNA]</scope>
    <source>
        <strain evidence="1 2">JC230</strain>
    </source>
</reference>